<evidence type="ECO:0000313" key="10">
    <source>
        <dbReference type="Proteomes" id="UP001140206"/>
    </source>
</evidence>
<proteinExistence type="inferred from homology"/>
<dbReference type="PANTHER" id="PTHR31942:SF122">
    <property type="entry name" value="MLO-LIKE PROTEIN"/>
    <property type="match status" value="1"/>
</dbReference>
<evidence type="ECO:0000256" key="2">
    <source>
        <dbReference type="ARBA" id="ARBA00006574"/>
    </source>
</evidence>
<evidence type="ECO:0000313" key="9">
    <source>
        <dbReference type="EMBL" id="KAJ4749589.1"/>
    </source>
</evidence>
<organism evidence="9 10">
    <name type="scientific">Rhynchospora pubera</name>
    <dbReference type="NCBI Taxonomy" id="906938"/>
    <lineage>
        <taxon>Eukaryota</taxon>
        <taxon>Viridiplantae</taxon>
        <taxon>Streptophyta</taxon>
        <taxon>Embryophyta</taxon>
        <taxon>Tracheophyta</taxon>
        <taxon>Spermatophyta</taxon>
        <taxon>Magnoliopsida</taxon>
        <taxon>Liliopsida</taxon>
        <taxon>Poales</taxon>
        <taxon>Cyperaceae</taxon>
        <taxon>Cyperoideae</taxon>
        <taxon>Rhynchosporeae</taxon>
        <taxon>Rhynchospora</taxon>
    </lineage>
</organism>
<gene>
    <name evidence="9" type="ORF">LUZ62_083994</name>
</gene>
<dbReference type="PANTHER" id="PTHR31942">
    <property type="entry name" value="MLO-LIKE PROTEIN 1"/>
    <property type="match status" value="1"/>
</dbReference>
<comment type="caution">
    <text evidence="9">The sequence shown here is derived from an EMBL/GenBank/DDBJ whole genome shotgun (WGS) entry which is preliminary data.</text>
</comment>
<sequence length="146" mass="15761">MAGGGGGETKITEITFEYTPTWFVAAVCSLIVIISLILERLLHRAGKVLKRGNRKTMFGGLQKIKEVLTLLGYISLLLTVIQITLTKICVKKSIMHHWLPCKIETHASSTKHLAADFFTGVLGGDRRLLAGGGGGGSDHCTKKVLS</sequence>
<keyword evidence="3 8" id="KW-0812">Transmembrane</keyword>
<evidence type="ECO:0000256" key="3">
    <source>
        <dbReference type="ARBA" id="ARBA00022692"/>
    </source>
</evidence>
<feature type="transmembrane region" description="Helical" evidence="8">
    <location>
        <begin position="22"/>
        <end position="43"/>
    </location>
</feature>
<dbReference type="Proteomes" id="UP001140206">
    <property type="component" value="Chromosome 5"/>
</dbReference>
<evidence type="ECO:0000256" key="7">
    <source>
        <dbReference type="ARBA" id="ARBA00023265"/>
    </source>
</evidence>
<protein>
    <submittedName>
        <fullName evidence="9">MLO-like protein</fullName>
    </submittedName>
</protein>
<keyword evidence="6 8" id="KW-0472">Membrane</keyword>
<reference evidence="9" key="1">
    <citation type="submission" date="2022-08" db="EMBL/GenBank/DDBJ databases">
        <authorList>
            <person name="Marques A."/>
        </authorList>
    </citation>
    <scope>NUCLEOTIDE SEQUENCE</scope>
    <source>
        <strain evidence="9">RhyPub2mFocal</strain>
        <tissue evidence="9">Leaves</tissue>
    </source>
</reference>
<keyword evidence="4" id="KW-0611">Plant defense</keyword>
<feature type="transmembrane region" description="Helical" evidence="8">
    <location>
        <begin position="64"/>
        <end position="85"/>
    </location>
</feature>
<dbReference type="EMBL" id="JAMFTS010000005">
    <property type="protein sequence ID" value="KAJ4749589.1"/>
    <property type="molecule type" value="Genomic_DNA"/>
</dbReference>
<name>A0AAV8C495_9POAL</name>
<keyword evidence="10" id="KW-1185">Reference proteome</keyword>
<keyword evidence="5 8" id="KW-1133">Transmembrane helix</keyword>
<dbReference type="GO" id="GO:0006952">
    <property type="term" value="P:defense response"/>
    <property type="evidence" value="ECO:0007669"/>
    <property type="project" value="UniProtKB-KW"/>
</dbReference>
<dbReference type="Pfam" id="PF03094">
    <property type="entry name" value="Mlo"/>
    <property type="match status" value="1"/>
</dbReference>
<comment type="similarity">
    <text evidence="2">Belongs to the MLO family.</text>
</comment>
<evidence type="ECO:0000256" key="8">
    <source>
        <dbReference type="SAM" id="Phobius"/>
    </source>
</evidence>
<dbReference type="InterPro" id="IPR004326">
    <property type="entry name" value="Mlo"/>
</dbReference>
<evidence type="ECO:0000256" key="6">
    <source>
        <dbReference type="ARBA" id="ARBA00023136"/>
    </source>
</evidence>
<evidence type="ECO:0000256" key="4">
    <source>
        <dbReference type="ARBA" id="ARBA00022821"/>
    </source>
</evidence>
<dbReference type="GO" id="GO:0016020">
    <property type="term" value="C:membrane"/>
    <property type="evidence" value="ECO:0007669"/>
    <property type="project" value="UniProtKB-SubCell"/>
</dbReference>
<keyword evidence="7" id="KW-0568">Pathogenesis-related protein</keyword>
<evidence type="ECO:0000256" key="1">
    <source>
        <dbReference type="ARBA" id="ARBA00004141"/>
    </source>
</evidence>
<evidence type="ECO:0000256" key="5">
    <source>
        <dbReference type="ARBA" id="ARBA00022989"/>
    </source>
</evidence>
<comment type="subcellular location">
    <subcellularLocation>
        <location evidence="1">Membrane</location>
        <topology evidence="1">Multi-pass membrane protein</topology>
    </subcellularLocation>
</comment>
<accession>A0AAV8C495</accession>
<dbReference type="AlphaFoldDB" id="A0AAV8C495"/>